<dbReference type="KEGG" id="kal:KALB_8737"/>
<reference evidence="2 3" key="1">
    <citation type="journal article" date="2014" name="BMC Genomics">
        <title>Complete genome sequence of producer of the glycopeptide antibiotic Aculeximycin Kutzneria albida DSM 43870T, a representative of minor genus of Pseudonocardiaceae.</title>
        <authorList>
            <person name="Rebets Y."/>
            <person name="Tokovenko B."/>
            <person name="Lushchyk I."/>
            <person name="Ruckert C."/>
            <person name="Zaburannyi N."/>
            <person name="Bechthold A."/>
            <person name="Kalinowski J."/>
            <person name="Luzhetskyy A."/>
        </authorList>
    </citation>
    <scope>NUCLEOTIDE SEQUENCE [LARGE SCALE GENOMIC DNA]</scope>
    <source>
        <strain evidence="2">DSM 43870</strain>
    </source>
</reference>
<dbReference type="Proteomes" id="UP000019225">
    <property type="component" value="Chromosome"/>
</dbReference>
<evidence type="ECO:0000313" key="3">
    <source>
        <dbReference type="Proteomes" id="UP000019225"/>
    </source>
</evidence>
<gene>
    <name evidence="2" type="ORF">KALB_8737</name>
</gene>
<accession>W5WLJ1</accession>
<dbReference type="EMBL" id="CP007155">
    <property type="protein sequence ID" value="AHI02094.1"/>
    <property type="molecule type" value="Genomic_DNA"/>
</dbReference>
<proteinExistence type="predicted"/>
<protein>
    <submittedName>
        <fullName evidence="2">Uncharacterized protein</fullName>
    </submittedName>
</protein>
<evidence type="ECO:0000256" key="1">
    <source>
        <dbReference type="SAM" id="MobiDB-lite"/>
    </source>
</evidence>
<dbReference type="AlphaFoldDB" id="W5WLJ1"/>
<name>W5WLJ1_9PSEU</name>
<evidence type="ECO:0000313" key="2">
    <source>
        <dbReference type="EMBL" id="AHI02094.1"/>
    </source>
</evidence>
<dbReference type="eggNOG" id="ENOG5033PR1">
    <property type="taxonomic scope" value="Bacteria"/>
</dbReference>
<organism evidence="2 3">
    <name type="scientific">Kutzneria albida DSM 43870</name>
    <dbReference type="NCBI Taxonomy" id="1449976"/>
    <lineage>
        <taxon>Bacteria</taxon>
        <taxon>Bacillati</taxon>
        <taxon>Actinomycetota</taxon>
        <taxon>Actinomycetes</taxon>
        <taxon>Pseudonocardiales</taxon>
        <taxon>Pseudonocardiaceae</taxon>
        <taxon>Kutzneria</taxon>
    </lineage>
</organism>
<dbReference type="HOGENOM" id="CLU_1400867_0_0_11"/>
<feature type="region of interest" description="Disordered" evidence="1">
    <location>
        <begin position="1"/>
        <end position="23"/>
    </location>
</feature>
<sequence length="194" mass="21658">MAVTESNRAHHAEMPMPRRQAKKSVRVEPLAGLEWSQAVELAGGQETASRPADIRRAWIHRAPERQVVGLYRVLSQFEPELPAPWWLRALASGGLNTRKAAFKLEDEVGDLLLARPGWVYVPWAGHGEDGYWEYVPSEAFAAGESPTVPTTVLFTPRHRGWLDVLPAHRGAAPTRLSVRGIEDLRSRLDEIEAT</sequence>
<dbReference type="STRING" id="1449976.KALB_8737"/>
<keyword evidence="3" id="KW-1185">Reference proteome</keyword>